<dbReference type="STRING" id="7398.A0A1A9Z2E2"/>
<dbReference type="AlphaFoldDB" id="A0A1A9Z2E2"/>
<reference evidence="1" key="2">
    <citation type="submission" date="2020-05" db="UniProtKB">
        <authorList>
            <consortium name="EnsemblMetazoa"/>
        </authorList>
    </citation>
    <scope>IDENTIFICATION</scope>
    <source>
        <strain evidence="1">IAEA</strain>
    </source>
</reference>
<reference evidence="2" key="1">
    <citation type="submission" date="2014-03" db="EMBL/GenBank/DDBJ databases">
        <authorList>
            <person name="Aksoy S."/>
            <person name="Warren W."/>
            <person name="Wilson R.K."/>
        </authorList>
    </citation>
    <scope>NUCLEOTIDE SEQUENCE [LARGE SCALE GENOMIC DNA]</scope>
    <source>
        <strain evidence="2">IAEA</strain>
    </source>
</reference>
<dbReference type="EnsemblMetazoa" id="GPAI001640-RA">
    <property type="protein sequence ID" value="GPAI001640-PA"/>
    <property type="gene ID" value="GPAI001640"/>
</dbReference>
<organism evidence="1 2">
    <name type="scientific">Glossina pallidipes</name>
    <name type="common">Tsetse fly</name>
    <dbReference type="NCBI Taxonomy" id="7398"/>
    <lineage>
        <taxon>Eukaryota</taxon>
        <taxon>Metazoa</taxon>
        <taxon>Ecdysozoa</taxon>
        <taxon>Arthropoda</taxon>
        <taxon>Hexapoda</taxon>
        <taxon>Insecta</taxon>
        <taxon>Pterygota</taxon>
        <taxon>Neoptera</taxon>
        <taxon>Endopterygota</taxon>
        <taxon>Diptera</taxon>
        <taxon>Brachycera</taxon>
        <taxon>Muscomorpha</taxon>
        <taxon>Hippoboscoidea</taxon>
        <taxon>Glossinidae</taxon>
        <taxon>Glossina</taxon>
    </lineage>
</organism>
<dbReference type="VEuPathDB" id="VectorBase:GPAI001640"/>
<protein>
    <recommendedName>
        <fullName evidence="3">Cyclin N-terminal domain-containing protein</fullName>
    </recommendedName>
</protein>
<dbReference type="Proteomes" id="UP000092445">
    <property type="component" value="Unassembled WGS sequence"/>
</dbReference>
<accession>A0A1A9Z2E2</accession>
<evidence type="ECO:0008006" key="3">
    <source>
        <dbReference type="Google" id="ProtNLM"/>
    </source>
</evidence>
<dbReference type="PANTHER" id="PTHR14248">
    <property type="entry name" value="CYCLIN Y, ISOFORM A"/>
    <property type="match status" value="1"/>
</dbReference>
<proteinExistence type="predicted"/>
<evidence type="ECO:0000313" key="2">
    <source>
        <dbReference type="Proteomes" id="UP000092445"/>
    </source>
</evidence>
<keyword evidence="2" id="KW-1185">Reference proteome</keyword>
<sequence length="114" mass="13388">MDSLQQPLPEAQMVFQECKLNVQFHPNDFVCSVSNKTSRICLDRFRYNHVYNFNPFNVERALRRGHADEWGIAIVTLIYLERLLTYAELDVAPCNWKRMVLCAFYLQINGDSLN</sequence>
<name>A0A1A9Z2E2_GLOPL</name>
<evidence type="ECO:0000313" key="1">
    <source>
        <dbReference type="EnsemblMetazoa" id="GPAI001640-PA"/>
    </source>
</evidence>